<feature type="transmembrane region" description="Helical" evidence="1">
    <location>
        <begin position="21"/>
        <end position="41"/>
    </location>
</feature>
<organism evidence="3 4">
    <name type="scientific">Cylindrotheca closterium</name>
    <dbReference type="NCBI Taxonomy" id="2856"/>
    <lineage>
        <taxon>Eukaryota</taxon>
        <taxon>Sar</taxon>
        <taxon>Stramenopiles</taxon>
        <taxon>Ochrophyta</taxon>
        <taxon>Bacillariophyta</taxon>
        <taxon>Bacillariophyceae</taxon>
        <taxon>Bacillariophycidae</taxon>
        <taxon>Bacillariales</taxon>
        <taxon>Bacillariaceae</taxon>
        <taxon>Cylindrotheca</taxon>
    </lineage>
</organism>
<keyword evidence="1" id="KW-0812">Transmembrane</keyword>
<name>A0AAD2FI24_9STRA</name>
<dbReference type="AlphaFoldDB" id="A0AAD2FI24"/>
<dbReference type="PANTHER" id="PTHR32026">
    <property type="entry name" value="METHYLTRANSFERASE-LIKE PROTEIN 24"/>
    <property type="match status" value="1"/>
</dbReference>
<reference evidence="3" key="1">
    <citation type="submission" date="2023-08" db="EMBL/GenBank/DDBJ databases">
        <authorList>
            <person name="Audoor S."/>
            <person name="Bilcke G."/>
        </authorList>
    </citation>
    <scope>NUCLEOTIDE SEQUENCE</scope>
</reference>
<gene>
    <name evidence="3" type="ORF">CYCCA115_LOCUS7182</name>
</gene>
<evidence type="ECO:0000259" key="2">
    <source>
        <dbReference type="Pfam" id="PF13383"/>
    </source>
</evidence>
<comment type="caution">
    <text evidence="3">The sequence shown here is derived from an EMBL/GenBank/DDBJ whole genome shotgun (WGS) entry which is preliminary data.</text>
</comment>
<evidence type="ECO:0000313" key="4">
    <source>
        <dbReference type="Proteomes" id="UP001295423"/>
    </source>
</evidence>
<proteinExistence type="predicted"/>
<sequence length="353" mass="40309">MRVRRRFAREKGSEDGRSWKSALTVCSQISGGLLLIAVAAVNMPPSFLSIPLASRNLTSISTTVTKSTSQTSDCCSLARQDTFGLFDDITDTMWKRIRQRTQASSWYWDPKNPVNNVQDPGWWNSHNMIPNFACPHVEKLGGAGNEGTKFVCNPRRLVTEEKPSCLIYSVGCAGDFKFEDEIFKLHKKACEIHVFDPANWERKGDAENKNIHYHAWGFKSTYDEESKSVVWPKGRGGGFKTIPETLKELGHENRTIDIFKIDCEGCEWSTHKDWISVGFRQILVEMHGVPAPEGTPKARWYQKPMDIHNDYYKDYMDNGYALFNHDPNGELGLELSFIKLDKPFWETPSQEAW</sequence>
<dbReference type="InterPro" id="IPR026913">
    <property type="entry name" value="METTL24"/>
</dbReference>
<dbReference type="InterPro" id="IPR025714">
    <property type="entry name" value="Methyltranfer_dom"/>
</dbReference>
<keyword evidence="1" id="KW-0472">Membrane</keyword>
<evidence type="ECO:0000313" key="3">
    <source>
        <dbReference type="EMBL" id="CAJ1940711.1"/>
    </source>
</evidence>
<keyword evidence="1" id="KW-1133">Transmembrane helix</keyword>
<evidence type="ECO:0000256" key="1">
    <source>
        <dbReference type="SAM" id="Phobius"/>
    </source>
</evidence>
<dbReference type="EMBL" id="CAKOGP040000946">
    <property type="protein sequence ID" value="CAJ1940711.1"/>
    <property type="molecule type" value="Genomic_DNA"/>
</dbReference>
<accession>A0AAD2FI24</accession>
<dbReference type="Proteomes" id="UP001295423">
    <property type="component" value="Unassembled WGS sequence"/>
</dbReference>
<dbReference type="PANTHER" id="PTHR32026:SF27">
    <property type="entry name" value="METHYLTRANSFERASE FKBM DOMAIN-CONTAINING PROTEIN-RELATED"/>
    <property type="match status" value="1"/>
</dbReference>
<protein>
    <recommendedName>
        <fullName evidence="2">Methyltransferase domain-containing protein</fullName>
    </recommendedName>
</protein>
<feature type="domain" description="Methyltransferase" evidence="2">
    <location>
        <begin position="77"/>
        <end position="329"/>
    </location>
</feature>
<keyword evidence="4" id="KW-1185">Reference proteome</keyword>
<dbReference type="Pfam" id="PF13383">
    <property type="entry name" value="Methyltransf_22"/>
    <property type="match status" value="1"/>
</dbReference>